<keyword evidence="3 6" id="KW-0812">Transmembrane</keyword>
<dbReference type="PANTHER" id="PTHR43461:SF1">
    <property type="entry name" value="TRANSMEMBRANE PROTEIN 256"/>
    <property type="match status" value="1"/>
</dbReference>
<keyword evidence="8" id="KW-1185">Reference proteome</keyword>
<comment type="caution">
    <text evidence="7">The sequence shown here is derived from an EMBL/GenBank/DDBJ whole genome shotgun (WGS) entry which is preliminary data.</text>
</comment>
<feature type="transmembrane region" description="Helical" evidence="6">
    <location>
        <begin position="79"/>
        <end position="97"/>
    </location>
</feature>
<evidence type="ECO:0000256" key="3">
    <source>
        <dbReference type="ARBA" id="ARBA00022692"/>
    </source>
</evidence>
<evidence type="ECO:0000256" key="1">
    <source>
        <dbReference type="ARBA" id="ARBA00004141"/>
    </source>
</evidence>
<keyword evidence="4 6" id="KW-1133">Transmembrane helix</keyword>
<keyword evidence="5 6" id="KW-0472">Membrane</keyword>
<name>A0ABV3T8B5_9GAMM</name>
<gene>
    <name evidence="7" type="ORF">V6X30_01740</name>
</gene>
<organism evidence="7 8">
    <name type="scientific">Spiribacter insolitus</name>
    <dbReference type="NCBI Taxonomy" id="3122417"/>
    <lineage>
        <taxon>Bacteria</taxon>
        <taxon>Pseudomonadati</taxon>
        <taxon>Pseudomonadota</taxon>
        <taxon>Gammaproteobacteria</taxon>
        <taxon>Chromatiales</taxon>
        <taxon>Ectothiorhodospiraceae</taxon>
        <taxon>Spiribacter</taxon>
    </lineage>
</organism>
<dbReference type="Proteomes" id="UP001556637">
    <property type="component" value="Unassembled WGS sequence"/>
</dbReference>
<comment type="similarity">
    <text evidence="2">Belongs to the UPF0382 family.</text>
</comment>
<evidence type="ECO:0000256" key="5">
    <source>
        <dbReference type="ARBA" id="ARBA00023136"/>
    </source>
</evidence>
<reference evidence="7 8" key="1">
    <citation type="submission" date="2024-02" db="EMBL/GenBank/DDBJ databases">
        <title>New especies of Spiribacter isolated from saline water.</title>
        <authorList>
            <person name="Leon M.J."/>
            <person name="De La Haba R."/>
            <person name="Sanchez-Porro C."/>
            <person name="Ventosa A."/>
        </authorList>
    </citation>
    <scope>NUCLEOTIDE SEQUENCE [LARGE SCALE GENOMIC DNA]</scope>
    <source>
        <strain evidence="8">ag22IC4-189</strain>
    </source>
</reference>
<feature type="transmembrane region" description="Helical" evidence="6">
    <location>
        <begin position="50"/>
        <end position="67"/>
    </location>
</feature>
<protein>
    <submittedName>
        <fullName evidence="7">DUF423 domain-containing protein</fullName>
    </submittedName>
</protein>
<comment type="subcellular location">
    <subcellularLocation>
        <location evidence="1">Membrane</location>
        <topology evidence="1">Multi-pass membrane protein</topology>
    </subcellularLocation>
</comment>
<evidence type="ECO:0000256" key="2">
    <source>
        <dbReference type="ARBA" id="ARBA00009694"/>
    </source>
</evidence>
<feature type="transmembrane region" description="Helical" evidence="6">
    <location>
        <begin position="12"/>
        <end position="30"/>
    </location>
</feature>
<accession>A0ABV3T8B5</accession>
<sequence>MQGNGHIDGFRSLVAGVLLLGTGVVLGAFGAHGLDENLSPASRAAWQTAVQYQLIHGLAIFVLGAIADRLPAGQIRGHAAFLLGAGCVLFSGSIYWLTLGGPWWLGPVTPLGGVTMIMGWVWVLRWLWLARAQATQPAG</sequence>
<evidence type="ECO:0000256" key="6">
    <source>
        <dbReference type="SAM" id="Phobius"/>
    </source>
</evidence>
<dbReference type="PANTHER" id="PTHR43461">
    <property type="entry name" value="TRANSMEMBRANE PROTEIN 256"/>
    <property type="match status" value="1"/>
</dbReference>
<dbReference type="EMBL" id="JBAKFF010000001">
    <property type="protein sequence ID" value="MEX0430124.1"/>
    <property type="molecule type" value="Genomic_DNA"/>
</dbReference>
<dbReference type="Pfam" id="PF04241">
    <property type="entry name" value="DUF423"/>
    <property type="match status" value="1"/>
</dbReference>
<evidence type="ECO:0000313" key="8">
    <source>
        <dbReference type="Proteomes" id="UP001556637"/>
    </source>
</evidence>
<evidence type="ECO:0000313" key="7">
    <source>
        <dbReference type="EMBL" id="MEX0430124.1"/>
    </source>
</evidence>
<proteinExistence type="inferred from homology"/>
<dbReference type="InterPro" id="IPR006696">
    <property type="entry name" value="DUF423"/>
</dbReference>
<evidence type="ECO:0000256" key="4">
    <source>
        <dbReference type="ARBA" id="ARBA00022989"/>
    </source>
</evidence>
<feature type="transmembrane region" description="Helical" evidence="6">
    <location>
        <begin position="103"/>
        <end position="123"/>
    </location>
</feature>